<dbReference type="InterPro" id="IPR015421">
    <property type="entry name" value="PyrdxlP-dep_Trfase_major"/>
</dbReference>
<dbReference type="PANTHER" id="PTHR46577:SF2">
    <property type="entry name" value="TRANSCRIPTIONAL REGULATORY PROTEIN"/>
    <property type="match status" value="1"/>
</dbReference>
<gene>
    <name evidence="7" type="ORF">LX15_001178</name>
</gene>
<dbReference type="PANTHER" id="PTHR46577">
    <property type="entry name" value="HTH-TYPE TRANSCRIPTIONAL REGULATORY PROTEIN GABR"/>
    <property type="match status" value="1"/>
</dbReference>
<dbReference type="InterPro" id="IPR036390">
    <property type="entry name" value="WH_DNA-bd_sf"/>
</dbReference>
<dbReference type="InterPro" id="IPR015424">
    <property type="entry name" value="PyrdxlP-dep_Trfase"/>
</dbReference>
<keyword evidence="3" id="KW-0805">Transcription regulation</keyword>
<dbReference type="InterPro" id="IPR051446">
    <property type="entry name" value="HTH_trans_reg/aminotransferase"/>
</dbReference>
<keyword evidence="7" id="KW-0808">Transferase</keyword>
<comment type="similarity">
    <text evidence="1">In the C-terminal section; belongs to the class-I pyridoxal-phosphate-dependent aminotransferase family.</text>
</comment>
<evidence type="ECO:0000256" key="1">
    <source>
        <dbReference type="ARBA" id="ARBA00005384"/>
    </source>
</evidence>
<keyword evidence="4 7" id="KW-0238">DNA-binding</keyword>
<sequence length="432" mass="46789">MRELQREHQVSPLTVQRVVRELAAEGLVTVRPGNGTFVAAAPARGRPTDLAWQHAALGGHTPPDASRNLALLEAPNAETVRMSGGYLDQTLIPERALAAAMARAMRRTGVWGRPPIEGLASLRQWFARQIGGFDPAEVLVTSGGQSALSMAIRALTRPGDAVVLETPTYPGFMSIARSHGLEIHPVPADEHGLRTDLLENVLRARTARLVVVQPLYANPTGSVLAQDRRRELFDLARRHSLFVLEDDYARDLTIDGPPPPTLASADTGGHVVHVRSVTKSIAPSVRLAALAARGPALARLRAAKTLDDFFVSGPVQEAAVDFLSSPAYPRHRREVARELGRRRDGLLTALRARLPECAVENVPRGGMHLWVRLPEGVDDNEVAARALSAGVMVAAGSAWFPAERDRPHLRLTYGETPLPQLVEGVRRLASVL</sequence>
<dbReference type="EMBL" id="JAMTCP010000004">
    <property type="protein sequence ID" value="MCP2257493.1"/>
    <property type="molecule type" value="Genomic_DNA"/>
</dbReference>
<keyword evidence="2" id="KW-0663">Pyridoxal phosphate</keyword>
<name>A0ABT1HPP7_STRSD</name>
<dbReference type="PROSITE" id="PS50949">
    <property type="entry name" value="HTH_GNTR"/>
    <property type="match status" value="1"/>
</dbReference>
<protein>
    <submittedName>
        <fullName evidence="7">DNA-binding transcriptional regulator, MocR family, contains an aminotransferase domain</fullName>
    </submittedName>
</protein>
<dbReference type="GO" id="GO:0003677">
    <property type="term" value="F:DNA binding"/>
    <property type="evidence" value="ECO:0007669"/>
    <property type="project" value="UniProtKB-KW"/>
</dbReference>
<dbReference type="Gene3D" id="3.40.640.10">
    <property type="entry name" value="Type I PLP-dependent aspartate aminotransferase-like (Major domain)"/>
    <property type="match status" value="1"/>
</dbReference>
<keyword evidence="8" id="KW-1185">Reference proteome</keyword>
<organism evidence="7 8">
    <name type="scientific">Streptoalloteichus tenebrarius (strain ATCC 17920 / DSM 40477 / JCM 4838 / CBS 697.72 / NBRC 16177 / NCIMB 11028 / NRRL B-12390 / A12253. 1 / ISP 5477)</name>
    <name type="common">Streptomyces tenebrarius</name>
    <dbReference type="NCBI Taxonomy" id="1933"/>
    <lineage>
        <taxon>Bacteria</taxon>
        <taxon>Bacillati</taxon>
        <taxon>Actinomycetota</taxon>
        <taxon>Actinomycetes</taxon>
        <taxon>Pseudonocardiales</taxon>
        <taxon>Pseudonocardiaceae</taxon>
        <taxon>Streptoalloteichus</taxon>
    </lineage>
</organism>
<evidence type="ECO:0000256" key="5">
    <source>
        <dbReference type="ARBA" id="ARBA00023163"/>
    </source>
</evidence>
<dbReference type="InterPro" id="IPR036388">
    <property type="entry name" value="WH-like_DNA-bd_sf"/>
</dbReference>
<evidence type="ECO:0000256" key="2">
    <source>
        <dbReference type="ARBA" id="ARBA00022898"/>
    </source>
</evidence>
<dbReference type="CDD" id="cd00609">
    <property type="entry name" value="AAT_like"/>
    <property type="match status" value="1"/>
</dbReference>
<evidence type="ECO:0000256" key="3">
    <source>
        <dbReference type="ARBA" id="ARBA00023015"/>
    </source>
</evidence>
<evidence type="ECO:0000313" key="8">
    <source>
        <dbReference type="Proteomes" id="UP001205311"/>
    </source>
</evidence>
<dbReference type="GO" id="GO:0008483">
    <property type="term" value="F:transaminase activity"/>
    <property type="evidence" value="ECO:0007669"/>
    <property type="project" value="UniProtKB-KW"/>
</dbReference>
<feature type="domain" description="HTH gntR-type" evidence="6">
    <location>
        <begin position="1"/>
        <end position="41"/>
    </location>
</feature>
<dbReference type="SUPFAM" id="SSF46785">
    <property type="entry name" value="Winged helix' DNA-binding domain"/>
    <property type="match status" value="1"/>
</dbReference>
<comment type="caution">
    <text evidence="7">The sequence shown here is derived from an EMBL/GenBank/DDBJ whole genome shotgun (WGS) entry which is preliminary data.</text>
</comment>
<dbReference type="SUPFAM" id="SSF53383">
    <property type="entry name" value="PLP-dependent transferases"/>
    <property type="match status" value="1"/>
</dbReference>
<dbReference type="Pfam" id="PF00155">
    <property type="entry name" value="Aminotran_1_2"/>
    <property type="match status" value="1"/>
</dbReference>
<dbReference type="InterPro" id="IPR015422">
    <property type="entry name" value="PyrdxlP-dep_Trfase_small"/>
</dbReference>
<dbReference type="InterPro" id="IPR004839">
    <property type="entry name" value="Aminotransferase_I/II_large"/>
</dbReference>
<evidence type="ECO:0000313" key="7">
    <source>
        <dbReference type="EMBL" id="MCP2257493.1"/>
    </source>
</evidence>
<dbReference type="Gene3D" id="1.10.10.10">
    <property type="entry name" value="Winged helix-like DNA-binding domain superfamily/Winged helix DNA-binding domain"/>
    <property type="match status" value="1"/>
</dbReference>
<keyword evidence="7" id="KW-0032">Aminotransferase</keyword>
<accession>A0ABT1HPP7</accession>
<reference evidence="7 8" key="1">
    <citation type="submission" date="2022-06" db="EMBL/GenBank/DDBJ databases">
        <title>Genomic Encyclopedia of Archaeal and Bacterial Type Strains, Phase II (KMG-II): from individual species to whole genera.</title>
        <authorList>
            <person name="Goeker M."/>
        </authorList>
    </citation>
    <scope>NUCLEOTIDE SEQUENCE [LARGE SCALE GENOMIC DNA]</scope>
    <source>
        <strain evidence="7 8">DSM 40477</strain>
    </source>
</reference>
<dbReference type="InterPro" id="IPR000524">
    <property type="entry name" value="Tscrpt_reg_HTH_GntR"/>
</dbReference>
<dbReference type="Pfam" id="PF00392">
    <property type="entry name" value="GntR"/>
    <property type="match status" value="1"/>
</dbReference>
<proteinExistence type="inferred from homology"/>
<dbReference type="Gene3D" id="3.90.1150.10">
    <property type="entry name" value="Aspartate Aminotransferase, domain 1"/>
    <property type="match status" value="1"/>
</dbReference>
<evidence type="ECO:0000259" key="6">
    <source>
        <dbReference type="PROSITE" id="PS50949"/>
    </source>
</evidence>
<evidence type="ECO:0000256" key="4">
    <source>
        <dbReference type="ARBA" id="ARBA00023125"/>
    </source>
</evidence>
<dbReference type="Proteomes" id="UP001205311">
    <property type="component" value="Unassembled WGS sequence"/>
</dbReference>
<keyword evidence="5" id="KW-0804">Transcription</keyword>